<protein>
    <submittedName>
        <fullName evidence="2">Endonuclease</fullName>
    </submittedName>
</protein>
<dbReference type="PANTHER" id="PTHR47739">
    <property type="entry name" value="TRNA1(VAL) (ADENINE(37)-N6)-METHYLTRANSFERASE"/>
    <property type="match status" value="1"/>
</dbReference>
<dbReference type="InterPro" id="IPR007848">
    <property type="entry name" value="Small_mtfrase_dom"/>
</dbReference>
<comment type="caution">
    <text evidence="2">The sequence shown here is derived from an EMBL/GenBank/DDBJ whole genome shotgun (WGS) entry which is preliminary data.</text>
</comment>
<dbReference type="PROSITE" id="PS00092">
    <property type="entry name" value="N6_MTASE"/>
    <property type="match status" value="1"/>
</dbReference>
<keyword evidence="2" id="KW-0378">Hydrolase</keyword>
<dbReference type="InterPro" id="IPR029063">
    <property type="entry name" value="SAM-dependent_MTases_sf"/>
</dbReference>
<proteinExistence type="predicted"/>
<dbReference type="InterPro" id="IPR035901">
    <property type="entry name" value="GIY-YIG_endonuc_sf"/>
</dbReference>
<dbReference type="InterPro" id="IPR050210">
    <property type="entry name" value="tRNA_Adenine-N(6)_MTase"/>
</dbReference>
<reference evidence="2 3" key="1">
    <citation type="submission" date="2021-03" db="EMBL/GenBank/DDBJ databases">
        <title>Genomic Encyclopedia of Type Strains, Phase IV (KMG-IV): sequencing the most valuable type-strain genomes for metagenomic binning, comparative biology and taxonomic classification.</title>
        <authorList>
            <person name="Goeker M."/>
        </authorList>
    </citation>
    <scope>NUCLEOTIDE SEQUENCE [LARGE SCALE GENOMIC DNA]</scope>
    <source>
        <strain evidence="2 3">DSM 101872</strain>
    </source>
</reference>
<organism evidence="2 3">
    <name type="scientific">Lactobacillus colini</name>
    <dbReference type="NCBI Taxonomy" id="1819254"/>
    <lineage>
        <taxon>Bacteria</taxon>
        <taxon>Bacillati</taxon>
        <taxon>Bacillota</taxon>
        <taxon>Bacilli</taxon>
        <taxon>Lactobacillales</taxon>
        <taxon>Lactobacillaceae</taxon>
        <taxon>Lactobacillus</taxon>
    </lineage>
</organism>
<keyword evidence="2" id="KW-0255">Endonuclease</keyword>
<dbReference type="CDD" id="cd10456">
    <property type="entry name" value="GIY-YIG_UPF0213"/>
    <property type="match status" value="1"/>
</dbReference>
<dbReference type="Pfam" id="PF01541">
    <property type="entry name" value="GIY-YIG"/>
    <property type="match status" value="1"/>
</dbReference>
<dbReference type="PROSITE" id="PS50164">
    <property type="entry name" value="GIY_YIG"/>
    <property type="match status" value="1"/>
</dbReference>
<accession>A0ABS4MDG8</accession>
<keyword evidence="3" id="KW-1185">Reference proteome</keyword>
<dbReference type="Gene3D" id="3.40.1440.10">
    <property type="entry name" value="GIY-YIG endonuclease"/>
    <property type="match status" value="1"/>
</dbReference>
<evidence type="ECO:0000313" key="2">
    <source>
        <dbReference type="EMBL" id="MBP2057729.1"/>
    </source>
</evidence>
<dbReference type="PANTHER" id="PTHR47739:SF1">
    <property type="entry name" value="TRNA1(VAL) (ADENINE(37)-N6)-METHYLTRANSFERASE"/>
    <property type="match status" value="1"/>
</dbReference>
<sequence>MIDLLKSGERIDYLYSDDLRIIQAKDAFAVTLDTMLLSYFAKEKIHDNYHVIDLCSGNGAASIYMAYFNRAHYDTVEIQNDLADQAKRSIELNELENRIDVHNIDALDAPQKLGKDKFDMVVVNPPYFKAPKGHVLNPDKKKAIARHELLIDLNGIIDVASQMLKMKGKMIMVHRPERLGEIMHFCLNHNMSVKTVQPFVSRRGDNSNLIIVEAIRNAASDGVVLRDAIEVHNLDGTFKPEIQKIIKQSSDERIKHHQKQKYYFYCLLCSDGSFYGGFTNDLKHRLEMHNSGKGAKYTKARRPVKLIYYEEFEDKKLALKREYWFKHHDRKWKEKFLREHNIKF</sequence>
<dbReference type="InterPro" id="IPR000305">
    <property type="entry name" value="GIY-YIG_endonuc"/>
</dbReference>
<gene>
    <name evidence="2" type="ORF">J2Z60_000901</name>
</gene>
<dbReference type="InterPro" id="IPR002052">
    <property type="entry name" value="DNA_methylase_N6_adenine_CS"/>
</dbReference>
<name>A0ABS4MDG8_9LACO</name>
<keyword evidence="2" id="KW-0540">Nuclease</keyword>
<evidence type="ECO:0000313" key="3">
    <source>
        <dbReference type="Proteomes" id="UP001519292"/>
    </source>
</evidence>
<evidence type="ECO:0000259" key="1">
    <source>
        <dbReference type="PROSITE" id="PS50164"/>
    </source>
</evidence>
<dbReference type="Proteomes" id="UP001519292">
    <property type="component" value="Unassembled WGS sequence"/>
</dbReference>
<dbReference type="SUPFAM" id="SSF82771">
    <property type="entry name" value="GIY-YIG endonuclease"/>
    <property type="match status" value="1"/>
</dbReference>
<dbReference type="CDD" id="cd02440">
    <property type="entry name" value="AdoMet_MTases"/>
    <property type="match status" value="1"/>
</dbReference>
<dbReference type="SUPFAM" id="SSF53335">
    <property type="entry name" value="S-adenosyl-L-methionine-dependent methyltransferases"/>
    <property type="match status" value="1"/>
</dbReference>
<dbReference type="Gene3D" id="3.40.50.150">
    <property type="entry name" value="Vaccinia Virus protein VP39"/>
    <property type="match status" value="1"/>
</dbReference>
<dbReference type="GO" id="GO:0004519">
    <property type="term" value="F:endonuclease activity"/>
    <property type="evidence" value="ECO:0007669"/>
    <property type="project" value="UniProtKB-KW"/>
</dbReference>
<feature type="domain" description="GIY-YIG" evidence="1">
    <location>
        <begin position="260"/>
        <end position="335"/>
    </location>
</feature>
<dbReference type="Pfam" id="PF05175">
    <property type="entry name" value="MTS"/>
    <property type="match status" value="1"/>
</dbReference>
<dbReference type="EMBL" id="JAGGLU010000004">
    <property type="protein sequence ID" value="MBP2057729.1"/>
    <property type="molecule type" value="Genomic_DNA"/>
</dbReference>